<evidence type="ECO:0000313" key="2">
    <source>
        <dbReference type="Proteomes" id="UP000192333"/>
    </source>
</evidence>
<dbReference type="Proteomes" id="UP000192333">
    <property type="component" value="Chromosome I"/>
</dbReference>
<protein>
    <recommendedName>
        <fullName evidence="3">N-acetyltransferase domain-containing protein</fullName>
    </recommendedName>
</protein>
<keyword evidence="2" id="KW-1185">Reference proteome</keyword>
<accession>A0A1W2H1N5</accession>
<dbReference type="InterPro" id="IPR016181">
    <property type="entry name" value="Acyl_CoA_acyltransferase"/>
</dbReference>
<dbReference type="STRING" id="758820.SAMN00777080_1364"/>
<dbReference type="Gene3D" id="3.40.630.30">
    <property type="match status" value="1"/>
</dbReference>
<organism evidence="1 2">
    <name type="scientific">Aquiflexum balticum DSM 16537</name>
    <dbReference type="NCBI Taxonomy" id="758820"/>
    <lineage>
        <taxon>Bacteria</taxon>
        <taxon>Pseudomonadati</taxon>
        <taxon>Bacteroidota</taxon>
        <taxon>Cytophagia</taxon>
        <taxon>Cytophagales</taxon>
        <taxon>Cyclobacteriaceae</taxon>
        <taxon>Aquiflexum</taxon>
    </lineage>
</organism>
<dbReference type="OrthoDB" id="928069at2"/>
<evidence type="ECO:0008006" key="3">
    <source>
        <dbReference type="Google" id="ProtNLM"/>
    </source>
</evidence>
<dbReference type="SUPFAM" id="SSF55729">
    <property type="entry name" value="Acyl-CoA N-acyltransferases (Nat)"/>
    <property type="match status" value="1"/>
</dbReference>
<proteinExistence type="predicted"/>
<dbReference type="AlphaFoldDB" id="A0A1W2H1N5"/>
<dbReference type="EMBL" id="LT838813">
    <property type="protein sequence ID" value="SMD42799.1"/>
    <property type="molecule type" value="Genomic_DNA"/>
</dbReference>
<reference evidence="2" key="1">
    <citation type="submission" date="2017-04" db="EMBL/GenBank/DDBJ databases">
        <authorList>
            <person name="Varghese N."/>
            <person name="Submissions S."/>
        </authorList>
    </citation>
    <scope>NUCLEOTIDE SEQUENCE [LARGE SCALE GENOMIC DNA]</scope>
    <source>
        <strain evidence="2">DSM 16537</strain>
    </source>
</reference>
<name>A0A1W2H1N5_9BACT</name>
<dbReference type="RefSeq" id="WP_157370090.1">
    <property type="nucleotide sequence ID" value="NZ_LT838813.1"/>
</dbReference>
<gene>
    <name evidence="1" type="ORF">SAMN00777080_1364</name>
</gene>
<evidence type="ECO:0000313" key="1">
    <source>
        <dbReference type="EMBL" id="SMD42799.1"/>
    </source>
</evidence>
<sequence>MIQKDILLNEAPHTVVRYHGIPVHAIDFWKRISWGAEGAVYQNLLVEEHIPHIVDPSLLAIETEGQLQATAVFSHVKVHSGPQQYSCHYIRYFATDSAVRGQGLTKRYGHQIMSLVKEQFPGQAMYFALVERGNKASFKSVQRAGYEHTATIKTIGFSRFFPRRSSRIHLCQSSEERRLVLQKLHTFYGEHALVQFNPVFLHNQYYVLKDHSGKIIAGCQYHRCHWRVNKMPGFTGKLLVKTLPYLPLLRRIFNPKSFKFLAFEAIFVETGAEAALAELFEGILQLEKLNTAMYWLDSRDPQFQAWTQRFPLGLIHPFIKSNDVYMMQSFQNFSEAEAQAFKNRPFYASAFDYA</sequence>